<protein>
    <recommendedName>
        <fullName evidence="3">Hpr(Ser) kinase/phosphatase</fullName>
    </recommendedName>
</protein>
<proteinExistence type="predicted"/>
<evidence type="ECO:0008006" key="3">
    <source>
        <dbReference type="Google" id="ProtNLM"/>
    </source>
</evidence>
<dbReference type="AlphaFoldDB" id="A0AAP3E3M0"/>
<dbReference type="Gene3D" id="3.40.50.300">
    <property type="entry name" value="P-loop containing nucleotide triphosphate hydrolases"/>
    <property type="match status" value="1"/>
</dbReference>
<evidence type="ECO:0000313" key="1">
    <source>
        <dbReference type="EMBL" id="MCU4743570.1"/>
    </source>
</evidence>
<dbReference type="Proteomes" id="UP001321018">
    <property type="component" value="Unassembled WGS sequence"/>
</dbReference>
<name>A0AAP3E3M0_9EURY</name>
<dbReference type="RefSeq" id="WP_338005387.1">
    <property type="nucleotide sequence ID" value="NZ_JAOPKA010000016.1"/>
</dbReference>
<dbReference type="InterPro" id="IPR027417">
    <property type="entry name" value="P-loop_NTPase"/>
</dbReference>
<sequence>MNETCVYEAFDRPIVADDTLSLPLSTRSDFDRPNRTDGYSVIRIRHGTLPDYPDAVAAQLERVYADPSGGFDAYLTDDETIYWFDDVIGTIRVSGGTEIVVSPAESVSISDPVVGRFVSGPGLRTAIGQQGDLVVHASAVVVDGAAIAFTGPSGRGKSTAAAACAAHGHTALADDATVIARSRGAAAIVLPGTDRLSISDEVKEAVNSPVGAIDSDTVTTDTREREPRPLAAICVLEDGDRFETTRLSSSQATFELMRMSDALYADDDRVALESHTARASWLAETVPVVRFQRPRSLSALDEFVARVEAILP</sequence>
<reference evidence="1" key="1">
    <citation type="submission" date="2022-09" db="EMBL/GenBank/DDBJ databases">
        <title>Enrichment on poylsaccharides allowed isolation of novel metabolic and taxonomic groups of Haloarchaea.</title>
        <authorList>
            <person name="Sorokin D.Y."/>
            <person name="Elcheninov A.G."/>
            <person name="Khizhniak T.V."/>
            <person name="Kolganova T.V."/>
            <person name="Kublanov I.V."/>
        </authorList>
    </citation>
    <scope>NUCLEOTIDE SEQUENCE</scope>
    <source>
        <strain evidence="1">AArc-xg1-1</strain>
    </source>
</reference>
<evidence type="ECO:0000313" key="2">
    <source>
        <dbReference type="Proteomes" id="UP001321018"/>
    </source>
</evidence>
<gene>
    <name evidence="1" type="ORF">OB960_19480</name>
</gene>
<comment type="caution">
    <text evidence="1">The sequence shown here is derived from an EMBL/GenBank/DDBJ whole genome shotgun (WGS) entry which is preliminary data.</text>
</comment>
<organism evidence="1 2">
    <name type="scientific">Natronoglomus mannanivorans</name>
    <dbReference type="NCBI Taxonomy" id="2979990"/>
    <lineage>
        <taxon>Archaea</taxon>
        <taxon>Methanobacteriati</taxon>
        <taxon>Methanobacteriota</taxon>
        <taxon>Stenosarchaea group</taxon>
        <taxon>Halobacteria</taxon>
        <taxon>Halobacteriales</taxon>
        <taxon>Natrialbaceae</taxon>
        <taxon>Natronoglomus</taxon>
    </lineage>
</organism>
<accession>A0AAP3E3M0</accession>
<dbReference type="EMBL" id="JAOPKA010000016">
    <property type="protein sequence ID" value="MCU4743570.1"/>
    <property type="molecule type" value="Genomic_DNA"/>
</dbReference>
<dbReference type="SUPFAM" id="SSF53795">
    <property type="entry name" value="PEP carboxykinase-like"/>
    <property type="match status" value="1"/>
</dbReference>